<organism evidence="2 3">
    <name type="scientific">Saccharothrix tamanrassetensis</name>
    <dbReference type="NCBI Taxonomy" id="1051531"/>
    <lineage>
        <taxon>Bacteria</taxon>
        <taxon>Bacillati</taxon>
        <taxon>Actinomycetota</taxon>
        <taxon>Actinomycetes</taxon>
        <taxon>Pseudonocardiales</taxon>
        <taxon>Pseudonocardiaceae</taxon>
        <taxon>Saccharothrix</taxon>
    </lineage>
</organism>
<protein>
    <submittedName>
        <fullName evidence="2">Uncharacterized protein</fullName>
    </submittedName>
</protein>
<proteinExistence type="predicted"/>
<keyword evidence="1" id="KW-0732">Signal</keyword>
<gene>
    <name evidence="2" type="ORF">FHS29_003012</name>
</gene>
<feature type="chain" id="PRO_5039029748" evidence="1">
    <location>
        <begin position="29"/>
        <end position="125"/>
    </location>
</feature>
<evidence type="ECO:0000256" key="1">
    <source>
        <dbReference type="SAM" id="SignalP"/>
    </source>
</evidence>
<reference evidence="2 3" key="1">
    <citation type="submission" date="2020-08" db="EMBL/GenBank/DDBJ databases">
        <title>Genomic Encyclopedia of Type Strains, Phase III (KMG-III): the genomes of soil and plant-associated and newly described type strains.</title>
        <authorList>
            <person name="Whitman W."/>
        </authorList>
    </citation>
    <scope>NUCLEOTIDE SEQUENCE [LARGE SCALE GENOMIC DNA]</scope>
    <source>
        <strain evidence="2 3">CECT 8640</strain>
    </source>
</reference>
<dbReference type="AlphaFoldDB" id="A0A841CLH1"/>
<evidence type="ECO:0000313" key="2">
    <source>
        <dbReference type="EMBL" id="MBB5956426.1"/>
    </source>
</evidence>
<feature type="signal peptide" evidence="1">
    <location>
        <begin position="1"/>
        <end position="28"/>
    </location>
</feature>
<accession>A0A841CLH1</accession>
<comment type="caution">
    <text evidence="2">The sequence shown here is derived from an EMBL/GenBank/DDBJ whole genome shotgun (WGS) entry which is preliminary data.</text>
</comment>
<dbReference type="EMBL" id="JACHJN010000004">
    <property type="protein sequence ID" value="MBB5956426.1"/>
    <property type="molecule type" value="Genomic_DNA"/>
</dbReference>
<sequence length="125" mass="12929">MKKLARVLTTTLAALAASFAFTAGAAQATPDDALVYLYTTTLADCTSTGDNGIAGGAFSDYECVSGIAGYSVRVEPTFNSFTDLYLTVQNLATCNQAGTNGVNGGVWADYECRLGIAGYSLLVSN</sequence>
<dbReference type="Proteomes" id="UP000547510">
    <property type="component" value="Unassembled WGS sequence"/>
</dbReference>
<evidence type="ECO:0000313" key="3">
    <source>
        <dbReference type="Proteomes" id="UP000547510"/>
    </source>
</evidence>
<name>A0A841CLH1_9PSEU</name>
<keyword evidence="3" id="KW-1185">Reference proteome</keyword>
<dbReference type="RefSeq" id="WP_184691216.1">
    <property type="nucleotide sequence ID" value="NZ_JACHJN010000004.1"/>
</dbReference>